<reference evidence="1 2" key="1">
    <citation type="journal article" date="2019" name="Int. J. Syst. Evol. Microbiol.">
        <title>The Global Catalogue of Microorganisms (GCM) 10K type strain sequencing project: providing services to taxonomists for standard genome sequencing and annotation.</title>
        <authorList>
            <consortium name="The Broad Institute Genomics Platform"/>
            <consortium name="The Broad Institute Genome Sequencing Center for Infectious Disease"/>
            <person name="Wu L."/>
            <person name="Ma J."/>
        </authorList>
    </citation>
    <scope>NUCLEOTIDE SEQUENCE [LARGE SCALE GENOMIC DNA]</scope>
    <source>
        <strain evidence="1 2">JCM 16013</strain>
    </source>
</reference>
<name>A0ABN2T6X0_9ACTN</name>
<dbReference type="RefSeq" id="WP_344662050.1">
    <property type="nucleotide sequence ID" value="NZ_BAAAQM010000065.1"/>
</dbReference>
<gene>
    <name evidence="1" type="ORF">GCM10009838_76030</name>
</gene>
<sequence length="200" mass="21033">MPGYREDLKALASQIDELQPTRQAALYAIAGKAVYPASAEILTRIPGGSVVGEALEASFLLAFGSTLEGRAQGLLDELQTVVDAAGEVSAPDGLYLQASLICADTSLRLTLGDIVGSGDMLEYVLSPLYSSLCERDLGVVDIGSSEPEMAWEAGLVDDPVMIEAFTYLATLIQALAVADFDQSAASAWVERGGILLPLIH</sequence>
<proteinExistence type="predicted"/>
<comment type="caution">
    <text evidence="1">The sequence shown here is derived from an EMBL/GenBank/DDBJ whole genome shotgun (WGS) entry which is preliminary data.</text>
</comment>
<evidence type="ECO:0000313" key="2">
    <source>
        <dbReference type="Proteomes" id="UP001499854"/>
    </source>
</evidence>
<dbReference type="Proteomes" id="UP001499854">
    <property type="component" value="Unassembled WGS sequence"/>
</dbReference>
<dbReference type="EMBL" id="BAAAQM010000065">
    <property type="protein sequence ID" value="GAA1999416.1"/>
    <property type="molecule type" value="Genomic_DNA"/>
</dbReference>
<accession>A0ABN2T6X0</accession>
<protein>
    <submittedName>
        <fullName evidence="1">Uncharacterized protein</fullName>
    </submittedName>
</protein>
<keyword evidence="2" id="KW-1185">Reference proteome</keyword>
<organism evidence="1 2">
    <name type="scientific">Catenulispora subtropica</name>
    <dbReference type="NCBI Taxonomy" id="450798"/>
    <lineage>
        <taxon>Bacteria</taxon>
        <taxon>Bacillati</taxon>
        <taxon>Actinomycetota</taxon>
        <taxon>Actinomycetes</taxon>
        <taxon>Catenulisporales</taxon>
        <taxon>Catenulisporaceae</taxon>
        <taxon>Catenulispora</taxon>
    </lineage>
</organism>
<evidence type="ECO:0000313" key="1">
    <source>
        <dbReference type="EMBL" id="GAA1999416.1"/>
    </source>
</evidence>